<name>A0A9Q1C889_HOLLE</name>
<dbReference type="AlphaFoldDB" id="A0A9Q1C889"/>
<dbReference type="PANTHER" id="PTHR46534">
    <property type="entry name" value="IGGFC_BINDING DOMAIN-CONTAINING PROTEIN"/>
    <property type="match status" value="1"/>
</dbReference>
<dbReference type="InterPro" id="IPR035234">
    <property type="entry name" value="IgGFc-bd_N"/>
</dbReference>
<dbReference type="Proteomes" id="UP001152320">
    <property type="component" value="Chromosome 6"/>
</dbReference>
<evidence type="ECO:0000313" key="2">
    <source>
        <dbReference type="EMBL" id="KAJ8040028.1"/>
    </source>
</evidence>
<keyword evidence="3" id="KW-1185">Reference proteome</keyword>
<comment type="caution">
    <text evidence="2">The sequence shown here is derived from an EMBL/GenBank/DDBJ whole genome shotgun (WGS) entry which is preliminary data.</text>
</comment>
<proteinExistence type="predicted"/>
<reference evidence="2" key="1">
    <citation type="submission" date="2021-10" db="EMBL/GenBank/DDBJ databases">
        <title>Tropical sea cucumber genome reveals ecological adaptation and Cuvierian tubules defense mechanism.</title>
        <authorList>
            <person name="Chen T."/>
        </authorList>
    </citation>
    <scope>NUCLEOTIDE SEQUENCE</scope>
    <source>
        <strain evidence="2">Nanhai2018</strain>
        <tissue evidence="2">Muscle</tissue>
    </source>
</reference>
<feature type="domain" description="IgGFc-binding protein N-terminal" evidence="1">
    <location>
        <begin position="189"/>
        <end position="466"/>
    </location>
</feature>
<dbReference type="Pfam" id="PF17517">
    <property type="entry name" value="IgGFc_binding"/>
    <property type="match status" value="1"/>
</dbReference>
<evidence type="ECO:0000313" key="3">
    <source>
        <dbReference type="Proteomes" id="UP001152320"/>
    </source>
</evidence>
<protein>
    <recommendedName>
        <fullName evidence="1">IgGFc-binding protein N-terminal domain-containing protein</fullName>
    </recommendedName>
</protein>
<evidence type="ECO:0000259" key="1">
    <source>
        <dbReference type="Pfam" id="PF17517"/>
    </source>
</evidence>
<dbReference type="PANTHER" id="PTHR46534:SF1">
    <property type="entry name" value="IGGFC-BINDING PROTEIN N-TERMINAL DOMAIN-CONTAINING PROTEIN"/>
    <property type="match status" value="1"/>
</dbReference>
<sequence length="486" mass="54324">MPPKLPFLKNVFGYESTSLVFNTNYDETSQVELKIANQPGSLLESLSECFLDVTGQSIASISFDFMENPNFTGDDLTEYLFAFTFIDIYCPTTAARQIYIGTTRLTGTSGRIYFPSQNVSDINFVLGPGEGHFLQLPANYQRPHEDDSGLLINSTVVVTANDSIVIYAYQGCADEFGQQASSFRVQERQRLGTDYWVLTHFRKSPAHLGIVAVENNTSVAISFNHTNGNFEMRQQDITMNMYDTFYLVLPFDATGTQITSNKKVSVIVGVSSIILSQGSRNTEPFCETLEPIFNWGKAFSVAHFLGPEKSNDYIVKFISAVDNNTVHWKQGPYKTETTLQQGQSKELLVTANITDVLEINSSKNILVAQFATRGDPVFTNPAMTFIPPHTDGLEDKIMFPIFDLSYEENVTNYLTVWVPPMEHLSNVSIDSICTDWRIFGGHDSGWKIFKKALKAGSHILRVKNGFKVRAMVFSAAQKRSCAYPIA</sequence>
<dbReference type="EMBL" id="JAIZAY010000006">
    <property type="protein sequence ID" value="KAJ8040028.1"/>
    <property type="molecule type" value="Genomic_DNA"/>
</dbReference>
<gene>
    <name evidence="2" type="ORF">HOLleu_14212</name>
</gene>
<accession>A0A9Q1C889</accession>
<organism evidence="2 3">
    <name type="scientific">Holothuria leucospilota</name>
    <name type="common">Black long sea cucumber</name>
    <name type="synonym">Mertensiothuria leucospilota</name>
    <dbReference type="NCBI Taxonomy" id="206669"/>
    <lineage>
        <taxon>Eukaryota</taxon>
        <taxon>Metazoa</taxon>
        <taxon>Echinodermata</taxon>
        <taxon>Eleutherozoa</taxon>
        <taxon>Echinozoa</taxon>
        <taxon>Holothuroidea</taxon>
        <taxon>Aspidochirotacea</taxon>
        <taxon>Aspidochirotida</taxon>
        <taxon>Holothuriidae</taxon>
        <taxon>Holothuria</taxon>
    </lineage>
</organism>